<dbReference type="AlphaFoldDB" id="A0A5N7BJ83"/>
<accession>A0A5N7BJ83</accession>
<proteinExistence type="predicted"/>
<gene>
    <name evidence="3" type="ORF">BDV26DRAFT_300771</name>
</gene>
<evidence type="ECO:0000256" key="1">
    <source>
        <dbReference type="SAM" id="Coils"/>
    </source>
</evidence>
<protein>
    <recommendedName>
        <fullName evidence="5">Apple domain-containing protein</fullName>
    </recommendedName>
</protein>
<organism evidence="3 4">
    <name type="scientific">Aspergillus bertholletiae</name>
    <dbReference type="NCBI Taxonomy" id="1226010"/>
    <lineage>
        <taxon>Eukaryota</taxon>
        <taxon>Fungi</taxon>
        <taxon>Dikarya</taxon>
        <taxon>Ascomycota</taxon>
        <taxon>Pezizomycotina</taxon>
        <taxon>Eurotiomycetes</taxon>
        <taxon>Eurotiomycetidae</taxon>
        <taxon>Eurotiales</taxon>
        <taxon>Aspergillaceae</taxon>
        <taxon>Aspergillus</taxon>
        <taxon>Aspergillus subgen. Circumdati</taxon>
    </lineage>
</organism>
<dbReference type="EMBL" id="ML736167">
    <property type="protein sequence ID" value="KAE8381829.1"/>
    <property type="molecule type" value="Genomic_DNA"/>
</dbReference>
<keyword evidence="4" id="KW-1185">Reference proteome</keyword>
<evidence type="ECO:0000313" key="3">
    <source>
        <dbReference type="EMBL" id="KAE8381829.1"/>
    </source>
</evidence>
<dbReference type="Proteomes" id="UP000326198">
    <property type="component" value="Unassembled WGS sequence"/>
</dbReference>
<feature type="coiled-coil region" evidence="1">
    <location>
        <begin position="236"/>
        <end position="263"/>
    </location>
</feature>
<keyword evidence="1" id="KW-0175">Coiled coil</keyword>
<sequence>MIASGSLFLAALYTGAVWAAQAPLSATSDGTNCLALSGNSPRAIFEACCSGGTTSGKGSVDGVEFTYSCEQWAAPYQKTPVSATSARECAQRCAASAECPASLWSRGGDCFFITSASYNARPTKGLLLLEKTGHVVSVSEPGHECDEAVDIGKAQCEKDAATRCETKTAALTENAKAECAKQVALIQSQCETEASERCKAEVAVAVQEKTSQCEQEKASLAESGRRQCEAEKVDMCASCDAERLKLQKELDEANQKLKKLEAGASTGTSASSTSPENEALIQEISRENFASICPRFGGKTFITTDSQGYKHEWTLHCHTNVAGASTPNYNFSCHTQDIIQLLKEQQENPSFRALWVNTNNVCTPWTGGTVVSGGSFLNHHLVLPTRQPWK</sequence>
<feature type="chain" id="PRO_5024816417" description="Apple domain-containing protein" evidence="2">
    <location>
        <begin position="20"/>
        <end position="390"/>
    </location>
</feature>
<reference evidence="3 4" key="1">
    <citation type="submission" date="2019-04" db="EMBL/GenBank/DDBJ databases">
        <title>Friends and foes A comparative genomics studyof 23 Aspergillus species from section Flavi.</title>
        <authorList>
            <consortium name="DOE Joint Genome Institute"/>
            <person name="Kjaerbolling I."/>
            <person name="Vesth T."/>
            <person name="Frisvad J.C."/>
            <person name="Nybo J.L."/>
            <person name="Theobald S."/>
            <person name="Kildgaard S."/>
            <person name="Isbrandt T."/>
            <person name="Kuo A."/>
            <person name="Sato A."/>
            <person name="Lyhne E.K."/>
            <person name="Kogle M.E."/>
            <person name="Wiebenga A."/>
            <person name="Kun R.S."/>
            <person name="Lubbers R.J."/>
            <person name="Makela M.R."/>
            <person name="Barry K."/>
            <person name="Chovatia M."/>
            <person name="Clum A."/>
            <person name="Daum C."/>
            <person name="Haridas S."/>
            <person name="He G."/>
            <person name="LaButti K."/>
            <person name="Lipzen A."/>
            <person name="Mondo S."/>
            <person name="Riley R."/>
            <person name="Salamov A."/>
            <person name="Simmons B.A."/>
            <person name="Magnuson J.K."/>
            <person name="Henrissat B."/>
            <person name="Mortensen U.H."/>
            <person name="Larsen T.O."/>
            <person name="Devries R.P."/>
            <person name="Grigoriev I.V."/>
            <person name="Machida M."/>
            <person name="Baker S.E."/>
            <person name="Andersen M.R."/>
        </authorList>
    </citation>
    <scope>NUCLEOTIDE SEQUENCE [LARGE SCALE GENOMIC DNA]</scope>
    <source>
        <strain evidence="3 4">IBT 29228</strain>
    </source>
</reference>
<dbReference type="OrthoDB" id="4831104at2759"/>
<evidence type="ECO:0008006" key="5">
    <source>
        <dbReference type="Google" id="ProtNLM"/>
    </source>
</evidence>
<feature type="signal peptide" evidence="2">
    <location>
        <begin position="1"/>
        <end position="19"/>
    </location>
</feature>
<evidence type="ECO:0000256" key="2">
    <source>
        <dbReference type="SAM" id="SignalP"/>
    </source>
</evidence>
<keyword evidence="2" id="KW-0732">Signal</keyword>
<name>A0A5N7BJ83_9EURO</name>
<evidence type="ECO:0000313" key="4">
    <source>
        <dbReference type="Proteomes" id="UP000326198"/>
    </source>
</evidence>